<dbReference type="PANTHER" id="PTHR23527:SF1">
    <property type="entry name" value="BLL3282 PROTEIN"/>
    <property type="match status" value="1"/>
</dbReference>
<dbReference type="PANTHER" id="PTHR23527">
    <property type="entry name" value="BLL3282 PROTEIN"/>
    <property type="match status" value="1"/>
</dbReference>
<dbReference type="InterPro" id="IPR020846">
    <property type="entry name" value="MFS_dom"/>
</dbReference>
<dbReference type="Proteomes" id="UP001214441">
    <property type="component" value="Unassembled WGS sequence"/>
</dbReference>
<feature type="region of interest" description="Disordered" evidence="5">
    <location>
        <begin position="1"/>
        <end position="47"/>
    </location>
</feature>
<evidence type="ECO:0000259" key="7">
    <source>
        <dbReference type="PROSITE" id="PS50850"/>
    </source>
</evidence>
<dbReference type="InterPro" id="IPR052952">
    <property type="entry name" value="MFS-Transporter"/>
</dbReference>
<feature type="transmembrane region" description="Helical" evidence="6">
    <location>
        <begin position="178"/>
        <end position="201"/>
    </location>
</feature>
<comment type="caution">
    <text evidence="8">The sequence shown here is derived from an EMBL/GenBank/DDBJ whole genome shotgun (WGS) entry which is preliminary data.</text>
</comment>
<feature type="transmembrane region" description="Helical" evidence="6">
    <location>
        <begin position="333"/>
        <end position="356"/>
    </location>
</feature>
<gene>
    <name evidence="8" type="ORF">NMN56_016940</name>
</gene>
<organism evidence="8 9">
    <name type="scientific">Streptomyces iconiensis</name>
    <dbReference type="NCBI Taxonomy" id="1384038"/>
    <lineage>
        <taxon>Bacteria</taxon>
        <taxon>Bacillati</taxon>
        <taxon>Actinomycetota</taxon>
        <taxon>Actinomycetes</taxon>
        <taxon>Kitasatosporales</taxon>
        <taxon>Streptomycetaceae</taxon>
        <taxon>Streptomyces</taxon>
    </lineage>
</organism>
<evidence type="ECO:0000256" key="2">
    <source>
        <dbReference type="ARBA" id="ARBA00022692"/>
    </source>
</evidence>
<accession>A0ABT6ZX28</accession>
<dbReference type="InterPro" id="IPR011701">
    <property type="entry name" value="MFS"/>
</dbReference>
<keyword evidence="9" id="KW-1185">Reference proteome</keyword>
<dbReference type="InterPro" id="IPR036259">
    <property type="entry name" value="MFS_trans_sf"/>
</dbReference>
<name>A0ABT6ZX28_9ACTN</name>
<evidence type="ECO:0000256" key="1">
    <source>
        <dbReference type="ARBA" id="ARBA00004651"/>
    </source>
</evidence>
<feature type="compositionally biased region" description="Gly residues" evidence="5">
    <location>
        <begin position="23"/>
        <end position="42"/>
    </location>
</feature>
<evidence type="ECO:0000313" key="9">
    <source>
        <dbReference type="Proteomes" id="UP001214441"/>
    </source>
</evidence>
<dbReference type="SUPFAM" id="SSF103473">
    <property type="entry name" value="MFS general substrate transporter"/>
    <property type="match status" value="1"/>
</dbReference>
<feature type="transmembrane region" description="Helical" evidence="6">
    <location>
        <begin position="121"/>
        <end position="139"/>
    </location>
</feature>
<sequence>MSGEAPDDGRQRENPDEGRHGDGPGGVRQGEGPDGVQHGDGPGDAARESPARWVMMALGLSAWAVGATAIYQLSLLLPALRSERDLALSTGGLLVGLSNCGLAVGLLGWGIAADRFGERAVMAWGLLLCGLSVVGASLAGNLILLGFFLALVGLTAGSVYAPSARLVMGWFPARQRGLAMSITQTSTPLSAALAAALLPGFADTHGFRAAFVIMGGCCLVVALLVALFVRGAPPRDEEATETAATDGSDGTDRTAKLSAETRQRSALRRMYGVSVLLFLPQITLMTFTVSYLVDAQGWSTSSAGQAMSVALLLTVVTRPIVGHRSDRIGRRLGLMRGIAVVNVAVMAALIVCAAVGTRLGSAVVLLAVTSLITGSGLIATTVAEFAKGERRGRALGVQNTLQNGTGVVAPAVLGGAIGVGGYATGFALIAVGPLLAAFLIPVAAERAAGAAKEAAPRTPPPPADRPRTAP</sequence>
<feature type="transmembrane region" description="Helical" evidence="6">
    <location>
        <begin position="271"/>
        <end position="293"/>
    </location>
</feature>
<dbReference type="RefSeq" id="WP_274045371.1">
    <property type="nucleotide sequence ID" value="NZ_JANCPR020000015.1"/>
</dbReference>
<feature type="transmembrane region" description="Helical" evidence="6">
    <location>
        <begin position="362"/>
        <end position="386"/>
    </location>
</feature>
<feature type="region of interest" description="Disordered" evidence="5">
    <location>
        <begin position="237"/>
        <end position="256"/>
    </location>
</feature>
<evidence type="ECO:0000256" key="4">
    <source>
        <dbReference type="ARBA" id="ARBA00023136"/>
    </source>
</evidence>
<feature type="transmembrane region" description="Helical" evidence="6">
    <location>
        <begin position="86"/>
        <end position="109"/>
    </location>
</feature>
<feature type="compositionally biased region" description="Basic and acidic residues" evidence="5">
    <location>
        <begin position="7"/>
        <end position="22"/>
    </location>
</feature>
<feature type="transmembrane region" description="Helical" evidence="6">
    <location>
        <begin position="305"/>
        <end position="321"/>
    </location>
</feature>
<dbReference type="PROSITE" id="PS50850">
    <property type="entry name" value="MFS"/>
    <property type="match status" value="1"/>
</dbReference>
<evidence type="ECO:0000256" key="3">
    <source>
        <dbReference type="ARBA" id="ARBA00022989"/>
    </source>
</evidence>
<keyword evidence="3 6" id="KW-1133">Transmembrane helix</keyword>
<protein>
    <submittedName>
        <fullName evidence="8">MFS transporter</fullName>
    </submittedName>
</protein>
<feature type="transmembrane region" description="Helical" evidence="6">
    <location>
        <begin position="53"/>
        <end position="74"/>
    </location>
</feature>
<feature type="transmembrane region" description="Helical" evidence="6">
    <location>
        <begin position="207"/>
        <end position="229"/>
    </location>
</feature>
<evidence type="ECO:0000313" key="8">
    <source>
        <dbReference type="EMBL" id="MDJ1133621.1"/>
    </source>
</evidence>
<comment type="subcellular location">
    <subcellularLocation>
        <location evidence="1">Cell membrane</location>
        <topology evidence="1">Multi-pass membrane protein</topology>
    </subcellularLocation>
</comment>
<keyword evidence="4 6" id="KW-0472">Membrane</keyword>
<feature type="domain" description="Major facilitator superfamily (MFS) profile" evidence="7">
    <location>
        <begin position="52"/>
        <end position="448"/>
    </location>
</feature>
<feature type="transmembrane region" description="Helical" evidence="6">
    <location>
        <begin position="145"/>
        <end position="166"/>
    </location>
</feature>
<dbReference type="Pfam" id="PF07690">
    <property type="entry name" value="MFS_1"/>
    <property type="match status" value="1"/>
</dbReference>
<dbReference type="Gene3D" id="1.20.1250.20">
    <property type="entry name" value="MFS general substrate transporter like domains"/>
    <property type="match status" value="2"/>
</dbReference>
<evidence type="ECO:0000256" key="5">
    <source>
        <dbReference type="SAM" id="MobiDB-lite"/>
    </source>
</evidence>
<keyword evidence="2 6" id="KW-0812">Transmembrane</keyword>
<feature type="region of interest" description="Disordered" evidence="5">
    <location>
        <begin position="450"/>
        <end position="470"/>
    </location>
</feature>
<reference evidence="8 9" key="1">
    <citation type="submission" date="2023-05" db="EMBL/GenBank/DDBJ databases">
        <title>Streptantibioticus silvisoli sp. nov., acidotolerant actinomycetes 1 from pine litter.</title>
        <authorList>
            <person name="Swiecimska M."/>
            <person name="Golinska P."/>
            <person name="Sangal V."/>
            <person name="Wachnowicz B."/>
            <person name="Goodfellow M."/>
        </authorList>
    </citation>
    <scope>NUCLEOTIDE SEQUENCE [LARGE SCALE GENOMIC DNA]</scope>
    <source>
        <strain evidence="8 9">DSM 42109</strain>
    </source>
</reference>
<dbReference type="EMBL" id="JANCPR020000015">
    <property type="protein sequence ID" value="MDJ1133621.1"/>
    <property type="molecule type" value="Genomic_DNA"/>
</dbReference>
<feature type="transmembrane region" description="Helical" evidence="6">
    <location>
        <begin position="407"/>
        <end position="440"/>
    </location>
</feature>
<evidence type="ECO:0000256" key="6">
    <source>
        <dbReference type="SAM" id="Phobius"/>
    </source>
</evidence>
<proteinExistence type="predicted"/>